<dbReference type="Proteomes" id="UP000001593">
    <property type="component" value="Unassembled WGS sequence"/>
</dbReference>
<dbReference type="InterPro" id="IPR008979">
    <property type="entry name" value="Galactose-bd-like_sf"/>
</dbReference>
<evidence type="ECO:0000313" key="3">
    <source>
        <dbReference type="Proteomes" id="UP000001593"/>
    </source>
</evidence>
<keyword evidence="3" id="KW-1185">Reference proteome</keyword>
<dbReference type="PhylomeDB" id="A7RMF9"/>
<name>A7RMF9_NEMVE</name>
<gene>
    <name evidence="2" type="ORF">NEMVEDRAFT_v1g160521</name>
</gene>
<dbReference type="Gene3D" id="2.60.120.260">
    <property type="entry name" value="Galactose-binding domain-like"/>
    <property type="match status" value="1"/>
</dbReference>
<accession>A7RMF9</accession>
<dbReference type="STRING" id="45351.A7RMF9"/>
<evidence type="ECO:0000259" key="1">
    <source>
        <dbReference type="PROSITE" id="PS50022"/>
    </source>
</evidence>
<sequence length="88" mass="10306">MKKYISAVATQGRDKYFEHVKTFSLAFSQDGFRWDDIMELGEKKVFKGNCDHFTPVVNRLPYGVSARFVRFYPITSMYPCMRVEVYGC</sequence>
<protein>
    <recommendedName>
        <fullName evidence="1">F5/8 type C domain-containing protein</fullName>
    </recommendedName>
</protein>
<dbReference type="HOGENOM" id="CLU_030066_5_1_1"/>
<evidence type="ECO:0000313" key="2">
    <source>
        <dbReference type="EMBL" id="EDO47334.1"/>
    </source>
</evidence>
<dbReference type="PANTHER" id="PTHR24543:SF291">
    <property type="entry name" value="SMOKE ALARM, ISOFORM D"/>
    <property type="match status" value="1"/>
</dbReference>
<feature type="domain" description="F5/8 type C" evidence="1">
    <location>
        <begin position="1"/>
        <end position="88"/>
    </location>
</feature>
<dbReference type="SUPFAM" id="SSF49785">
    <property type="entry name" value="Galactose-binding domain-like"/>
    <property type="match status" value="1"/>
</dbReference>
<dbReference type="PANTHER" id="PTHR24543">
    <property type="entry name" value="MULTICOPPER OXIDASE-RELATED"/>
    <property type="match status" value="1"/>
</dbReference>
<dbReference type="EMBL" id="DS469520">
    <property type="protein sequence ID" value="EDO47334.1"/>
    <property type="molecule type" value="Genomic_DNA"/>
</dbReference>
<dbReference type="InParanoid" id="A7RMF9"/>
<dbReference type="Pfam" id="PF00754">
    <property type="entry name" value="F5_F8_type_C"/>
    <property type="match status" value="1"/>
</dbReference>
<reference evidence="2 3" key="1">
    <citation type="journal article" date="2007" name="Science">
        <title>Sea anemone genome reveals ancestral eumetazoan gene repertoire and genomic organization.</title>
        <authorList>
            <person name="Putnam N.H."/>
            <person name="Srivastava M."/>
            <person name="Hellsten U."/>
            <person name="Dirks B."/>
            <person name="Chapman J."/>
            <person name="Salamov A."/>
            <person name="Terry A."/>
            <person name="Shapiro H."/>
            <person name="Lindquist E."/>
            <person name="Kapitonov V.V."/>
            <person name="Jurka J."/>
            <person name="Genikhovich G."/>
            <person name="Grigoriev I.V."/>
            <person name="Lucas S.M."/>
            <person name="Steele R.E."/>
            <person name="Finnerty J.R."/>
            <person name="Technau U."/>
            <person name="Martindale M.Q."/>
            <person name="Rokhsar D.S."/>
        </authorList>
    </citation>
    <scope>NUCLEOTIDE SEQUENCE [LARGE SCALE GENOMIC DNA]</scope>
    <source>
        <strain evidence="3">CH2 X CH6</strain>
    </source>
</reference>
<dbReference type="PROSITE" id="PS50022">
    <property type="entry name" value="FA58C_3"/>
    <property type="match status" value="1"/>
</dbReference>
<organism evidence="2 3">
    <name type="scientific">Nematostella vectensis</name>
    <name type="common">Starlet sea anemone</name>
    <dbReference type="NCBI Taxonomy" id="45351"/>
    <lineage>
        <taxon>Eukaryota</taxon>
        <taxon>Metazoa</taxon>
        <taxon>Cnidaria</taxon>
        <taxon>Anthozoa</taxon>
        <taxon>Hexacorallia</taxon>
        <taxon>Actiniaria</taxon>
        <taxon>Edwardsiidae</taxon>
        <taxon>Nematostella</taxon>
    </lineage>
</organism>
<dbReference type="InterPro" id="IPR000421">
    <property type="entry name" value="FA58C"/>
</dbReference>
<proteinExistence type="predicted"/>
<dbReference type="AlphaFoldDB" id="A7RMF9"/>
<dbReference type="eggNOG" id="KOG2649">
    <property type="taxonomic scope" value="Eukaryota"/>
</dbReference>